<evidence type="ECO:0000313" key="9">
    <source>
        <dbReference type="Proteomes" id="UP001157974"/>
    </source>
</evidence>
<dbReference type="EMBL" id="JAMWBK010000007">
    <property type="protein sequence ID" value="KAJ8903644.1"/>
    <property type="molecule type" value="Genomic_DNA"/>
</dbReference>
<comment type="similarity">
    <text evidence="1">Belongs to the THADA family.</text>
</comment>
<feature type="domain" description="tRNA (32-2'-O)-methyltransferase regulator THADA-like C-terminal TPR repeats region" evidence="7">
    <location>
        <begin position="1163"/>
        <end position="1316"/>
    </location>
</feature>
<dbReference type="Pfam" id="PF16561">
    <property type="entry name" value="AMPK1_CBM"/>
    <property type="match status" value="1"/>
</dbReference>
<dbReference type="Pfam" id="PF25150">
    <property type="entry name" value="TPR_Trm732"/>
    <property type="match status" value="1"/>
</dbReference>
<dbReference type="Gene3D" id="2.60.40.10">
    <property type="entry name" value="Immunoglobulins"/>
    <property type="match status" value="1"/>
</dbReference>
<protein>
    <recommendedName>
        <fullName evidence="10">DUF2428 domain-containing protein</fullName>
    </recommendedName>
</protein>
<feature type="domain" description="tRNA (32-2'-O)-methyltransferase regulator THADA-like TPR repeats region" evidence="6">
    <location>
        <begin position="585"/>
        <end position="730"/>
    </location>
</feature>
<keyword evidence="2" id="KW-0819">tRNA processing</keyword>
<dbReference type="InterPro" id="IPR056842">
    <property type="entry name" value="THADA-like_TPR_C"/>
</dbReference>
<evidence type="ECO:0000259" key="6">
    <source>
        <dbReference type="Pfam" id="PF25150"/>
    </source>
</evidence>
<sequence>MGGLNRILRRQPVGSRLVLVSGADEILEEVRSLDDGVYRILVSLKDAENQKSQSSALKLLGGVLRERLEKNHNDPVIDSIVKFLLIVLFEVQDAPFAVRDSALQGAVPALRAGNASEWVKFYRETLRRISEGDLPVTRFGGFIQGTNLAFADGKTRNLLYHEDGCYKSISLLCEFICSEYGKQQDGDESIFSNVPVAEADAIESSTLKLLQDILQVRYEGRCPEPIDDDLQRAADSVKNLLKGNRLPRGLTMPAAMSIVTAVCSFSDAPEDAVIKLKSLYQSSDCATYAFSKMALCRAIAEAPAAREPSIPLLYSPGGVFETLCGLSQEPDPHLNSLAFESVLNLLRRGDGSEFNGGLRDSCVSLIIDKQKDRNASLALYELVSMTREDLTYWEETGRKFIAMDWRRSGKYLLLSSLLPFLGAKGLLELEPDAQLRTVSAINSNQTVTKVGCDFLRQLWKQLKQEVEDEEFYELTAQLVVYGLAFPDHSTRESFTEVALPMYIKLCKKAAVVNIERVATSLLSEKRKRKHLSVSHSVDRTAWRPDTEGLSFNEIQEQGLLNAVVSAMSASRRLVGSSGAGEDSSTALNIVEEALKCSDILVRIAAFEYIVAGQALTEPYSKKDMRLIKHAIALLFMPDGRPAQRSKIRHILRDLWARLTCSRETALTATAWWERQRKVADKDGSRDQFEKLRAEYIDESGLLIQYLFLFTAKGCYPGASHKRRLASLLTIAQAKRGASGDQDGLLSDLRRVIGALELGVVDDWDRNRAAAYEAMLAFSDLNGHEEPEANGHRKAQFLSGVSKHIRSARLREADTGALLWRRFFNQLSKGGRQCLFASTPSERNDEFSFKGLENACAAQLSFIGNLLNSMAYMTQRANDDLGAACEMGLVHGYALTLRYVLQDISFEAFSERSDLRATITVIIAQCSLALEVSMKGVGFHEPNVNAHQNDSSEDADERQKFITGCFLSVSEVCNALGILVHRAPLTDEAEDHREGLLDSSQINTIAALFDNVLRNTRHTGVIDKASDALKTIASRLVRSSSPNLRELPPEWLASTLASATRGDLYVLRRSAGTPFYILAVLGAERKKGNRHFLPETVRQLLETSRGTGLDGLELESAQAAVSHSMNVLRVLFTDGSLAESMLPYVGDAFAAIIPKFSDESWLIRNSATMLYGALLRRSVGHGTAQPLGRVAGIGVSGREFFSRYSGLFEVILVELERVSSNLETCEWSPETEKRQLSTASLFPMLCLLSSFQPSVDEDPSDALSTTRLYPSLRKCLASSDEAIRRIAADAIVSVVDPFLSNKINIEAMSLLRAIESKDHTEQALVDFRWSSKKSGKVQVVGSFDGYGTKHELTEPDSAGAVKVSLWITPGRYLYNYVVNEELVADPSEIIVQDGEVKRNALTVRAECRKISGVEERKSANTIHGLVVAAWKLLETELIQSDYEAHTAVRILQAITSCRRVETLSEFRQKDERLLLGNPLIMNAYIDLLIVGLKALRIVSDSVLAVTPTMNSLGDHACDILETLMRASGVEDSEAHTPRTLEQLEVSIIFKKSLQLLKFLPESSIARLEKLIRDPQYRASEKQRFACVKLMRRYLPIALRANTHNEMETVPAPPIELESNETEDVELTGNEDFETFCCKFSMQIITLDDDYELLSETNQLLLEILSQVPRLNLSMHPTALLFCTSEALSKSRTLEERELSVQLVGHVLGHYRRANWKFASKYEVDLIKVLELFAEPSQPTPLRVAVCRSIIAMRTEDGFERGDDCRMLLVLLSLIQDDEDDVRMEAMRALGSNSDVLSTLLKSYGYLFETFKDRSEVLGHVEKELSLNIDLNGQTHPLLQLVSGDRMVDWSGACVSESSGSRLEKIRSAIGIQTQTDDTRIFEEELDNMYFEKILGVQVILQSYASRSSAELEAKRLSLNDVALVFLRQLRDGLDDVKQSDDRHETLLGAARLPAVFESLFVFIVQSALVLLMQERRASEDVQSLVSDITSLASEMDLHLALQDALKGLRRIASTASWTNRKRHIGDVCFLIPTDDPRAG</sequence>
<dbReference type="PANTHER" id="PTHR14387:SF0">
    <property type="entry name" value="DUF2428 DOMAIN-CONTAINING PROTEIN"/>
    <property type="match status" value="1"/>
</dbReference>
<feature type="domain" description="AMP-activated protein kinase glycogen-binding" evidence="5">
    <location>
        <begin position="1324"/>
        <end position="1403"/>
    </location>
</feature>
<evidence type="ECO:0000259" key="4">
    <source>
        <dbReference type="Pfam" id="PF10350"/>
    </source>
</evidence>
<dbReference type="InterPro" id="IPR051954">
    <property type="entry name" value="tRNA_methyltransferase_THADA"/>
</dbReference>
<dbReference type="InterPro" id="IPR014756">
    <property type="entry name" value="Ig_E-set"/>
</dbReference>
<dbReference type="PANTHER" id="PTHR14387">
    <property type="entry name" value="THADA/DEATH RECEPTOR INTERACTING PROTEIN"/>
    <property type="match status" value="1"/>
</dbReference>
<dbReference type="InterPro" id="IPR013783">
    <property type="entry name" value="Ig-like_fold"/>
</dbReference>
<dbReference type="InterPro" id="IPR019442">
    <property type="entry name" value="THADA/TRM732_DUF2428"/>
</dbReference>
<name>A0AAV8UMH1_9RHOD</name>
<dbReference type="GO" id="GO:0005829">
    <property type="term" value="C:cytosol"/>
    <property type="evidence" value="ECO:0007669"/>
    <property type="project" value="TreeGrafter"/>
</dbReference>
<accession>A0AAV8UMH1</accession>
<reference evidence="8 9" key="1">
    <citation type="journal article" date="2023" name="Nat. Commun.">
        <title>Origin of minicircular mitochondrial genomes in red algae.</title>
        <authorList>
            <person name="Lee Y."/>
            <person name="Cho C.H."/>
            <person name="Lee Y.M."/>
            <person name="Park S.I."/>
            <person name="Yang J.H."/>
            <person name="West J.A."/>
            <person name="Bhattacharya D."/>
            <person name="Yoon H.S."/>
        </authorList>
    </citation>
    <scope>NUCLEOTIDE SEQUENCE [LARGE SCALE GENOMIC DNA]</scope>
    <source>
        <strain evidence="8 9">CCMP1338</strain>
        <tissue evidence="8">Whole cell</tissue>
    </source>
</reference>
<organism evidence="8 9">
    <name type="scientific">Rhodosorus marinus</name>
    <dbReference type="NCBI Taxonomy" id="101924"/>
    <lineage>
        <taxon>Eukaryota</taxon>
        <taxon>Rhodophyta</taxon>
        <taxon>Stylonematophyceae</taxon>
        <taxon>Stylonematales</taxon>
        <taxon>Stylonemataceae</taxon>
        <taxon>Rhodosorus</taxon>
    </lineage>
</organism>
<dbReference type="InterPro" id="IPR016024">
    <property type="entry name" value="ARM-type_fold"/>
</dbReference>
<dbReference type="SUPFAM" id="SSF48371">
    <property type="entry name" value="ARM repeat"/>
    <property type="match status" value="1"/>
</dbReference>
<comment type="caution">
    <text evidence="8">The sequence shown here is derived from an EMBL/GenBank/DDBJ whole genome shotgun (WGS) entry which is preliminary data.</text>
</comment>
<evidence type="ECO:0000313" key="8">
    <source>
        <dbReference type="EMBL" id="KAJ8903644.1"/>
    </source>
</evidence>
<dbReference type="SUPFAM" id="SSF81296">
    <property type="entry name" value="E set domains"/>
    <property type="match status" value="1"/>
</dbReference>
<dbReference type="GO" id="GO:0030488">
    <property type="term" value="P:tRNA methylation"/>
    <property type="evidence" value="ECO:0007669"/>
    <property type="project" value="TreeGrafter"/>
</dbReference>
<dbReference type="InterPro" id="IPR032640">
    <property type="entry name" value="AMPK1_CBM"/>
</dbReference>
<dbReference type="Proteomes" id="UP001157974">
    <property type="component" value="Unassembled WGS sequence"/>
</dbReference>
<gene>
    <name evidence="8" type="ORF">NDN08_004746</name>
</gene>
<dbReference type="CDD" id="cd02859">
    <property type="entry name" value="E_set_AMPKbeta_like_N"/>
    <property type="match status" value="1"/>
</dbReference>
<feature type="repeat" description="HEAT" evidence="3">
    <location>
        <begin position="1765"/>
        <end position="1797"/>
    </location>
</feature>
<evidence type="ECO:0000259" key="7">
    <source>
        <dbReference type="Pfam" id="PF25151"/>
    </source>
</evidence>
<dbReference type="Pfam" id="PF10350">
    <property type="entry name" value="DUF2428"/>
    <property type="match status" value="1"/>
</dbReference>
<dbReference type="Pfam" id="PF25151">
    <property type="entry name" value="TPR_Trm732_C"/>
    <property type="match status" value="1"/>
</dbReference>
<dbReference type="InterPro" id="IPR056843">
    <property type="entry name" value="THADA-like_TPR"/>
</dbReference>
<evidence type="ECO:0008006" key="10">
    <source>
        <dbReference type="Google" id="ProtNLM"/>
    </source>
</evidence>
<feature type="domain" description="DUF2428" evidence="4">
    <location>
        <begin position="944"/>
        <end position="1160"/>
    </location>
</feature>
<evidence type="ECO:0000256" key="3">
    <source>
        <dbReference type="PROSITE-ProRule" id="PRU00103"/>
    </source>
</evidence>
<proteinExistence type="inferred from homology"/>
<dbReference type="InterPro" id="IPR021133">
    <property type="entry name" value="HEAT_type_2"/>
</dbReference>
<keyword evidence="9" id="KW-1185">Reference proteome</keyword>
<evidence type="ECO:0000256" key="2">
    <source>
        <dbReference type="ARBA" id="ARBA00022694"/>
    </source>
</evidence>
<evidence type="ECO:0000259" key="5">
    <source>
        <dbReference type="Pfam" id="PF16561"/>
    </source>
</evidence>
<dbReference type="PROSITE" id="PS50077">
    <property type="entry name" value="HEAT_REPEAT"/>
    <property type="match status" value="1"/>
</dbReference>
<evidence type="ECO:0000256" key="1">
    <source>
        <dbReference type="ARBA" id="ARBA00010409"/>
    </source>
</evidence>